<feature type="compositionally biased region" description="Low complexity" evidence="3">
    <location>
        <begin position="91"/>
        <end position="113"/>
    </location>
</feature>
<dbReference type="SUPFAM" id="SSF57701">
    <property type="entry name" value="Zn2/Cys6 DNA-binding domain"/>
    <property type="match status" value="1"/>
</dbReference>
<accession>A0A077WY72</accession>
<dbReference type="GO" id="GO:0006351">
    <property type="term" value="P:DNA-templated transcription"/>
    <property type="evidence" value="ECO:0007669"/>
    <property type="project" value="InterPro"/>
</dbReference>
<dbReference type="Pfam" id="PF04082">
    <property type="entry name" value="Fungal_trans"/>
    <property type="match status" value="1"/>
</dbReference>
<dbReference type="InterPro" id="IPR001138">
    <property type="entry name" value="Zn2Cys6_DnaBD"/>
</dbReference>
<dbReference type="EMBL" id="LK023357">
    <property type="protein sequence ID" value="CDS12164.1"/>
    <property type="molecule type" value="Genomic_DNA"/>
</dbReference>
<evidence type="ECO:0000259" key="4">
    <source>
        <dbReference type="PROSITE" id="PS50048"/>
    </source>
</evidence>
<proteinExistence type="predicted"/>
<dbReference type="InterPro" id="IPR007219">
    <property type="entry name" value="XnlR_reg_dom"/>
</dbReference>
<protein>
    <recommendedName>
        <fullName evidence="4">Zn(2)-C6 fungal-type domain-containing protein</fullName>
    </recommendedName>
</protein>
<feature type="compositionally biased region" description="Polar residues" evidence="3">
    <location>
        <begin position="189"/>
        <end position="202"/>
    </location>
</feature>
<evidence type="ECO:0000256" key="1">
    <source>
        <dbReference type="ARBA" id="ARBA00022723"/>
    </source>
</evidence>
<dbReference type="PROSITE" id="PS00463">
    <property type="entry name" value="ZN2_CY6_FUNGAL_1"/>
    <property type="match status" value="1"/>
</dbReference>
<dbReference type="GO" id="GO:0000981">
    <property type="term" value="F:DNA-binding transcription factor activity, RNA polymerase II-specific"/>
    <property type="evidence" value="ECO:0007669"/>
    <property type="project" value="InterPro"/>
</dbReference>
<dbReference type="PANTHER" id="PTHR46910:SF1">
    <property type="entry name" value="MISCELLANEOUS ZN(II)2CYS6 TRANSCRIPTION FACTOR (EUROFUNG)-RELATED"/>
    <property type="match status" value="1"/>
</dbReference>
<dbReference type="SMART" id="SM00066">
    <property type="entry name" value="GAL4"/>
    <property type="match status" value="1"/>
</dbReference>
<name>A0A077WY72_9FUNG</name>
<dbReference type="OrthoDB" id="9970124at2759"/>
<evidence type="ECO:0000256" key="2">
    <source>
        <dbReference type="ARBA" id="ARBA00023242"/>
    </source>
</evidence>
<evidence type="ECO:0000313" key="5">
    <source>
        <dbReference type="EMBL" id="CDS12164.1"/>
    </source>
</evidence>
<dbReference type="InterPro" id="IPR036864">
    <property type="entry name" value="Zn2-C6_fun-type_DNA-bd_sf"/>
</dbReference>
<dbReference type="CDD" id="cd12148">
    <property type="entry name" value="fungal_TF_MHR"/>
    <property type="match status" value="1"/>
</dbReference>
<keyword evidence="1" id="KW-0479">Metal-binding</keyword>
<keyword evidence="2" id="KW-0539">Nucleus</keyword>
<feature type="region of interest" description="Disordered" evidence="3">
    <location>
        <begin position="78"/>
        <end position="144"/>
    </location>
</feature>
<organism evidence="5">
    <name type="scientific">Lichtheimia ramosa</name>
    <dbReference type="NCBI Taxonomy" id="688394"/>
    <lineage>
        <taxon>Eukaryota</taxon>
        <taxon>Fungi</taxon>
        <taxon>Fungi incertae sedis</taxon>
        <taxon>Mucoromycota</taxon>
        <taxon>Mucoromycotina</taxon>
        <taxon>Mucoromycetes</taxon>
        <taxon>Mucorales</taxon>
        <taxon>Lichtheimiaceae</taxon>
        <taxon>Lichtheimia</taxon>
    </lineage>
</organism>
<dbReference type="Gene3D" id="4.10.240.10">
    <property type="entry name" value="Zn(2)-C6 fungal-type DNA-binding domain"/>
    <property type="match status" value="1"/>
</dbReference>
<reference evidence="5" key="1">
    <citation type="journal article" date="2014" name="Genome Announc.">
        <title>De novo whole-genome sequence and genome annotation of Lichtheimia ramosa.</title>
        <authorList>
            <person name="Linde J."/>
            <person name="Schwartze V."/>
            <person name="Binder U."/>
            <person name="Lass-Florl C."/>
            <person name="Voigt K."/>
            <person name="Horn F."/>
        </authorList>
    </citation>
    <scope>NUCLEOTIDE SEQUENCE</scope>
    <source>
        <strain evidence="5">JMRC FSU:6197</strain>
    </source>
</reference>
<dbReference type="PROSITE" id="PS50048">
    <property type="entry name" value="ZN2_CY6_FUNGAL_2"/>
    <property type="match status" value="1"/>
</dbReference>
<dbReference type="CDD" id="cd00067">
    <property type="entry name" value="GAL4"/>
    <property type="match status" value="1"/>
</dbReference>
<feature type="region of interest" description="Disordered" evidence="3">
    <location>
        <begin position="176"/>
        <end position="214"/>
    </location>
</feature>
<feature type="domain" description="Zn(2)-C6 fungal-type" evidence="4">
    <location>
        <begin position="18"/>
        <end position="49"/>
    </location>
</feature>
<evidence type="ECO:0000256" key="3">
    <source>
        <dbReference type="SAM" id="MobiDB-lite"/>
    </source>
</evidence>
<gene>
    <name evidence="5" type="ORF">LRAMOSA04359</name>
</gene>
<dbReference type="Pfam" id="PF00172">
    <property type="entry name" value="Zn_clus"/>
    <property type="match status" value="1"/>
</dbReference>
<feature type="compositionally biased region" description="Low complexity" evidence="3">
    <location>
        <begin position="128"/>
        <end position="140"/>
    </location>
</feature>
<dbReference type="GO" id="GO:0008270">
    <property type="term" value="F:zinc ion binding"/>
    <property type="evidence" value="ECO:0007669"/>
    <property type="project" value="InterPro"/>
</dbReference>
<sequence>MGSTNETQTKKRLRARQSCDSCRQRKTRCNADDTFPCSTCTSLGVDCHLSKRRKRGPMPAAYVEALEDRIKRLEQTLSQHGMSECSDTGDGRPVSVPSSTSSSRSGSSSPAATNAVDILNRTRTSIDSPNTSTNSPRPSSDYNTTLYIGRSAGYYALDQEVLATERRHDADCEVEKTGNDEQDDHLLLTSEQPSSDPANSRRTGGKGGSIPSCRQRRFEPFKDIPNMTVGLADALVELYFRYVHPTAPLINKIAFLEQYYFQNPTLPDEYLLYSICSVAGKYMAKERQLLAKHNISVETMYSLNQILYERAEKVLDTVFRRSSINTVSTLVLLASFCPTNDQSEQDDDRLQWFMVGTAIRMAQDLGLHRSSARWRLPEHEIELRRRVWYSVYGVDREMSAALGRPLTIVDGDFDVEIPSPYEIGSSYDGNTRDVDEDEPVPELLLQAERDLQEKRPIYGVFSYYIPCSRMFGRVLGELYSTSVPSIEVAKKLSDEVDILSERTTKELSALTTHELDPLDYEFMLSYHQFLKLIIHRCFISDRDVSNIDFALHSLSVCTLSAISIIDCVEKMEAIGPSSMPWKYISYVIFQTAIIFLFHAKSENNFLRQLGARNLARCANIYLNDEELRDSRPAKMLMSLAAKYSVAMESSSSDPNSLATAIQHDQSLLESAASNASEQHESVPAIHQNLSTSTTNDMAYSTSAMPMQTYSSYPPRSPLEAMDSNQQQPPSSVMVATQHQPQMHLTAVPTDEFNTVDVQFDAAGLSSELALWEFPTAVTWNEWDPYL</sequence>
<dbReference type="GO" id="GO:0003677">
    <property type="term" value="F:DNA binding"/>
    <property type="evidence" value="ECO:0007669"/>
    <property type="project" value="InterPro"/>
</dbReference>
<dbReference type="PANTHER" id="PTHR46910">
    <property type="entry name" value="TRANSCRIPTION FACTOR PDR1"/>
    <property type="match status" value="1"/>
</dbReference>
<dbReference type="InterPro" id="IPR050987">
    <property type="entry name" value="AtrR-like"/>
</dbReference>
<dbReference type="SMART" id="SM00906">
    <property type="entry name" value="Fungal_trans"/>
    <property type="match status" value="1"/>
</dbReference>
<dbReference type="AlphaFoldDB" id="A0A077WY72"/>